<dbReference type="Pfam" id="PF06267">
    <property type="entry name" value="DUF1028"/>
    <property type="match status" value="1"/>
</dbReference>
<feature type="non-terminal residue" evidence="1">
    <location>
        <position position="172"/>
    </location>
</feature>
<dbReference type="Gene3D" id="3.60.20.10">
    <property type="entry name" value="Glutamine Phosphoribosylpyrophosphate, subunit 1, domain 1"/>
    <property type="match status" value="1"/>
</dbReference>
<dbReference type="InterPro" id="IPR029055">
    <property type="entry name" value="Ntn_hydrolases_N"/>
</dbReference>
<organism evidence="1">
    <name type="scientific">marine metagenome</name>
    <dbReference type="NCBI Taxonomy" id="408172"/>
    <lineage>
        <taxon>unclassified sequences</taxon>
        <taxon>metagenomes</taxon>
        <taxon>ecological metagenomes</taxon>
    </lineage>
</organism>
<sequence>MTFSIVASNPSTKELCVATSTGLVAVGNLVPSILPNVGAICVQAMVKPSYRETILDLMKKGSSNESAINNVLKNDKKKEHRQIIVVNAKGQSYIFSGQKTIDISDFCRGDYFSIAGNMLASTSVISSMKTAFLNNSNVFFPKRLLLTLIAGENAGGDKRGCMSAAIEYFKPN</sequence>
<dbReference type="SUPFAM" id="SSF56235">
    <property type="entry name" value="N-terminal nucleophile aminohydrolases (Ntn hydrolases)"/>
    <property type="match status" value="1"/>
</dbReference>
<feature type="non-terminal residue" evidence="1">
    <location>
        <position position="1"/>
    </location>
</feature>
<gene>
    <name evidence="1" type="ORF">METZ01_LOCUS273049</name>
</gene>
<evidence type="ECO:0000313" key="1">
    <source>
        <dbReference type="EMBL" id="SVC20195.1"/>
    </source>
</evidence>
<dbReference type="PANTHER" id="PTHR39328:SF1">
    <property type="entry name" value="BLL2871 PROTEIN"/>
    <property type="match status" value="1"/>
</dbReference>
<name>A0A382K970_9ZZZZ</name>
<dbReference type="PANTHER" id="PTHR39328">
    <property type="entry name" value="BLL2871 PROTEIN"/>
    <property type="match status" value="1"/>
</dbReference>
<dbReference type="AlphaFoldDB" id="A0A382K970"/>
<accession>A0A382K970</accession>
<dbReference type="InterPro" id="IPR010430">
    <property type="entry name" value="DUF1028"/>
</dbReference>
<proteinExistence type="predicted"/>
<reference evidence="1" key="1">
    <citation type="submission" date="2018-05" db="EMBL/GenBank/DDBJ databases">
        <authorList>
            <person name="Lanie J.A."/>
            <person name="Ng W.-L."/>
            <person name="Kazmierczak K.M."/>
            <person name="Andrzejewski T.M."/>
            <person name="Davidsen T.M."/>
            <person name="Wayne K.J."/>
            <person name="Tettelin H."/>
            <person name="Glass J.I."/>
            <person name="Rusch D."/>
            <person name="Podicherti R."/>
            <person name="Tsui H.-C.T."/>
            <person name="Winkler M.E."/>
        </authorList>
    </citation>
    <scope>NUCLEOTIDE SEQUENCE</scope>
</reference>
<dbReference type="EMBL" id="UINC01078786">
    <property type="protein sequence ID" value="SVC20195.1"/>
    <property type="molecule type" value="Genomic_DNA"/>
</dbReference>
<protein>
    <submittedName>
        <fullName evidence="1">Uncharacterized protein</fullName>
    </submittedName>
</protein>